<dbReference type="InterPro" id="IPR023214">
    <property type="entry name" value="HAD_sf"/>
</dbReference>
<dbReference type="Gene3D" id="3.40.50.1000">
    <property type="entry name" value="HAD superfamily/HAD-like"/>
    <property type="match status" value="1"/>
</dbReference>
<dbReference type="GO" id="GO:0000287">
    <property type="term" value="F:magnesium ion binding"/>
    <property type="evidence" value="ECO:0007669"/>
    <property type="project" value="TreeGrafter"/>
</dbReference>
<dbReference type="SUPFAM" id="SSF56784">
    <property type="entry name" value="HAD-like"/>
    <property type="match status" value="1"/>
</dbReference>
<proteinExistence type="predicted"/>
<dbReference type="Proteomes" id="UP000070352">
    <property type="component" value="Unassembled WGS sequence"/>
</dbReference>
<dbReference type="OrthoDB" id="9790031at2"/>
<comment type="caution">
    <text evidence="1">The sequence shown here is derived from an EMBL/GenBank/DDBJ whole genome shotgun (WGS) entry which is preliminary data.</text>
</comment>
<dbReference type="SFLD" id="SFLDG01140">
    <property type="entry name" value="C2.B:_Phosphomannomutase_and_P"/>
    <property type="match status" value="1"/>
</dbReference>
<evidence type="ECO:0000313" key="2">
    <source>
        <dbReference type="Proteomes" id="UP000070352"/>
    </source>
</evidence>
<dbReference type="RefSeq" id="WP_068726132.1">
    <property type="nucleotide sequence ID" value="NZ_LSKU01000001.1"/>
</dbReference>
<dbReference type="SFLD" id="SFLDS00003">
    <property type="entry name" value="Haloacid_Dehalogenase"/>
    <property type="match status" value="1"/>
</dbReference>
<name>A0A135L607_9BACI</name>
<evidence type="ECO:0008006" key="3">
    <source>
        <dbReference type="Google" id="ProtNLM"/>
    </source>
</evidence>
<dbReference type="Gene3D" id="3.30.1240.10">
    <property type="match status" value="1"/>
</dbReference>
<dbReference type="PROSITE" id="PS01229">
    <property type="entry name" value="COF_2"/>
    <property type="match status" value="1"/>
</dbReference>
<keyword evidence="2" id="KW-1185">Reference proteome</keyword>
<gene>
    <name evidence="1" type="ORF">U473_10640</name>
</gene>
<dbReference type="GO" id="GO:0016791">
    <property type="term" value="F:phosphatase activity"/>
    <property type="evidence" value="ECO:0007669"/>
    <property type="project" value="UniProtKB-ARBA"/>
</dbReference>
<reference evidence="1 2" key="1">
    <citation type="submission" date="2016-02" db="EMBL/GenBank/DDBJ databases">
        <title>Draft Genome for Tepidibacillus decaturensis nov. sp. Strain Z9, an Anaerobic, Moderately Thermophilic and Heterotrophic Bacterium from Deep Subsurface of the Illinois Basin, USA.</title>
        <authorList>
            <person name="Dong Y."/>
            <person name="Chang J.Y."/>
            <person name="Sanford R."/>
            <person name="Fouke B.W."/>
        </authorList>
    </citation>
    <scope>NUCLEOTIDE SEQUENCE [LARGE SCALE GENOMIC DNA]</scope>
    <source>
        <strain evidence="1 2">Z9</strain>
    </source>
</reference>
<dbReference type="SFLD" id="SFLDG01144">
    <property type="entry name" value="C2.B.4:_PGP_Like"/>
    <property type="match status" value="1"/>
</dbReference>
<dbReference type="NCBIfam" id="TIGR00099">
    <property type="entry name" value="Cof-subfamily"/>
    <property type="match status" value="1"/>
</dbReference>
<dbReference type="STRING" id="1413211.U473_10640"/>
<dbReference type="InterPro" id="IPR006379">
    <property type="entry name" value="HAD-SF_hydro_IIB"/>
</dbReference>
<dbReference type="PANTHER" id="PTHR10000:SF8">
    <property type="entry name" value="HAD SUPERFAMILY HYDROLASE-LIKE, TYPE 3"/>
    <property type="match status" value="1"/>
</dbReference>
<dbReference type="EMBL" id="LSKU01000001">
    <property type="protein sequence ID" value="KXG44416.1"/>
    <property type="molecule type" value="Genomic_DNA"/>
</dbReference>
<dbReference type="InterPro" id="IPR000150">
    <property type="entry name" value="Cof"/>
</dbReference>
<evidence type="ECO:0000313" key="1">
    <source>
        <dbReference type="EMBL" id="KXG44416.1"/>
    </source>
</evidence>
<dbReference type="AlphaFoldDB" id="A0A135L607"/>
<organism evidence="1 2">
    <name type="scientific">Tepidibacillus decaturensis</name>
    <dbReference type="NCBI Taxonomy" id="1413211"/>
    <lineage>
        <taxon>Bacteria</taxon>
        <taxon>Bacillati</taxon>
        <taxon>Bacillota</taxon>
        <taxon>Bacilli</taxon>
        <taxon>Bacillales</taxon>
        <taxon>Bacillaceae</taxon>
        <taxon>Tepidibacillus</taxon>
    </lineage>
</organism>
<protein>
    <recommendedName>
        <fullName evidence="3">Hydrolase</fullName>
    </recommendedName>
</protein>
<dbReference type="Pfam" id="PF08282">
    <property type="entry name" value="Hydrolase_3"/>
    <property type="match status" value="1"/>
</dbReference>
<dbReference type="PANTHER" id="PTHR10000">
    <property type="entry name" value="PHOSPHOSERINE PHOSPHATASE"/>
    <property type="match status" value="1"/>
</dbReference>
<accession>A0A135L607</accession>
<dbReference type="CDD" id="cd07516">
    <property type="entry name" value="HAD_Pase"/>
    <property type="match status" value="1"/>
</dbReference>
<dbReference type="InterPro" id="IPR036412">
    <property type="entry name" value="HAD-like_sf"/>
</dbReference>
<dbReference type="GO" id="GO:0005829">
    <property type="term" value="C:cytosol"/>
    <property type="evidence" value="ECO:0007669"/>
    <property type="project" value="TreeGrafter"/>
</dbReference>
<sequence>MKYKLVAIDLDDTLLRDDLKISPQTIEAIQEAVKKGVTVTLATGRMFQSAAQYAKEIQLDVPIITYQGALIKNVLSGEVLYERLLPYDLTIQVIQELRQQNKHIQIYLHDELIVESHNKYVEKYSKASNVPFKKVDDLIETMDKLQTKPLKIITIDEPEVIKGMEKEWQTKYGDLAHVTISKPDFLEISHREASKGQAIQYLAQSKGITMDQVIAIGDSYNDRDMIEVAGLGVAMGNGHPDIKALADYVTKTNNDHGVWEVLQKFVLNEE</sequence>
<dbReference type="NCBIfam" id="TIGR01484">
    <property type="entry name" value="HAD-SF-IIB"/>
    <property type="match status" value="1"/>
</dbReference>